<evidence type="ECO:0000313" key="3">
    <source>
        <dbReference type="Proteomes" id="UP000481872"/>
    </source>
</evidence>
<keyword evidence="3" id="KW-1185">Reference proteome</keyword>
<feature type="transmembrane region" description="Helical" evidence="1">
    <location>
        <begin position="177"/>
        <end position="197"/>
    </location>
</feature>
<gene>
    <name evidence="2" type="ORF">G3M99_11115</name>
</gene>
<dbReference type="RefSeq" id="WP_061994392.1">
    <property type="nucleotide sequence ID" value="NZ_JAAGPU010000019.1"/>
</dbReference>
<protein>
    <submittedName>
        <fullName evidence="2">Uncharacterized protein</fullName>
    </submittedName>
</protein>
<keyword evidence="1" id="KW-1133">Transmembrane helix</keyword>
<evidence type="ECO:0000256" key="1">
    <source>
        <dbReference type="SAM" id="Phobius"/>
    </source>
</evidence>
<comment type="caution">
    <text evidence="2">The sequence shown here is derived from an EMBL/GenBank/DDBJ whole genome shotgun (WGS) entry which is preliminary data.</text>
</comment>
<dbReference type="AlphaFoldDB" id="A0A6M0H556"/>
<feature type="transmembrane region" description="Helical" evidence="1">
    <location>
        <begin position="21"/>
        <end position="40"/>
    </location>
</feature>
<organism evidence="2 3">
    <name type="scientific">Clostridium senegalense</name>
    <dbReference type="NCBI Taxonomy" id="1465809"/>
    <lineage>
        <taxon>Bacteria</taxon>
        <taxon>Bacillati</taxon>
        <taxon>Bacillota</taxon>
        <taxon>Clostridia</taxon>
        <taxon>Eubacteriales</taxon>
        <taxon>Clostridiaceae</taxon>
        <taxon>Clostridium</taxon>
    </lineage>
</organism>
<sequence length="356" mass="41131">MKNSSFIKTYKKKRTPKIISLIAMIVLAFIVACFGMYTYYNNKNNAFEVTTIEDYKEALNNDLYLKISADKLYDLDVTLKETTSKLGIPISESIKSHLVAIKLDPFVLTVALPKKEYNNLINKKEGPFILEGHLFELNDNDLVILRDAIKNNTELSNGMDLKPYLQYLQYESPIIEASFFLMIACLCFVYTIFLYMIGVRKNSIALKSLKDFSMENIENVYKQIDYEYSLPISYKNGPITITENYIIVYTQKIVLALPLKELVWIYKQTIKKKACMFIPVGKTTSLVLVFSDKNTYNVDLVKGDNVIDETIDYISKNCSTAFVGYCENFQTLLKKDPNKLIFKWKMNKESYKETNI</sequence>
<dbReference type="EMBL" id="JAAGPU010000019">
    <property type="protein sequence ID" value="NEU05394.1"/>
    <property type="molecule type" value="Genomic_DNA"/>
</dbReference>
<reference evidence="2 3" key="1">
    <citation type="submission" date="2020-02" db="EMBL/GenBank/DDBJ databases">
        <title>Genome assembly of a novel Clostridium senegalense strain.</title>
        <authorList>
            <person name="Gupta T.B."/>
            <person name="Jauregui R."/>
            <person name="Maclean P."/>
            <person name="Nawarathana A."/>
            <person name="Brightwell G."/>
        </authorList>
    </citation>
    <scope>NUCLEOTIDE SEQUENCE [LARGE SCALE GENOMIC DNA]</scope>
    <source>
        <strain evidence="2 3">AGRFS4</strain>
    </source>
</reference>
<evidence type="ECO:0000313" key="2">
    <source>
        <dbReference type="EMBL" id="NEU05394.1"/>
    </source>
</evidence>
<keyword evidence="1" id="KW-0472">Membrane</keyword>
<accession>A0A6M0H556</accession>
<name>A0A6M0H556_9CLOT</name>
<proteinExistence type="predicted"/>
<keyword evidence="1" id="KW-0812">Transmembrane</keyword>
<dbReference type="PROSITE" id="PS51257">
    <property type="entry name" value="PROKAR_LIPOPROTEIN"/>
    <property type="match status" value="1"/>
</dbReference>
<dbReference type="Proteomes" id="UP000481872">
    <property type="component" value="Unassembled WGS sequence"/>
</dbReference>